<feature type="compositionally biased region" description="Polar residues" evidence="1">
    <location>
        <begin position="26"/>
        <end position="38"/>
    </location>
</feature>
<reference evidence="2" key="1">
    <citation type="journal article" date="2019" name="Toxins">
        <title>Detection of Abrin-Like and Prepropulchellin-Like Toxin Genes and Transcripts Using Whole Genome Sequencing and Full-Length Transcript Sequencing of Abrus precatorius.</title>
        <authorList>
            <person name="Hovde B.T."/>
            <person name="Daligault H.E."/>
            <person name="Hanschen E.R."/>
            <person name="Kunde Y.A."/>
            <person name="Johnson M.B."/>
            <person name="Starkenburg S.R."/>
            <person name="Johnson S.L."/>
        </authorList>
    </citation>
    <scope>NUCLEOTIDE SEQUENCE [LARGE SCALE GENOMIC DNA]</scope>
</reference>
<dbReference type="KEGG" id="aprc:113850641"/>
<dbReference type="OrthoDB" id="1424208at2759"/>
<gene>
    <name evidence="3" type="primary">LOC113850641</name>
</gene>
<accession>A0A8B8K1Y2</accession>
<reference evidence="3" key="2">
    <citation type="submission" date="2025-08" db="UniProtKB">
        <authorList>
            <consortium name="RefSeq"/>
        </authorList>
    </citation>
    <scope>IDENTIFICATION</scope>
    <source>
        <tissue evidence="3">Young leaves</tissue>
    </source>
</reference>
<dbReference type="RefSeq" id="XP_027337018.1">
    <property type="nucleotide sequence ID" value="XM_027481217.1"/>
</dbReference>
<name>A0A8B8K1Y2_ABRPR</name>
<feature type="compositionally biased region" description="Basic and acidic residues" evidence="1">
    <location>
        <begin position="1"/>
        <end position="25"/>
    </location>
</feature>
<keyword evidence="2" id="KW-1185">Reference proteome</keyword>
<organism evidence="2 3">
    <name type="scientific">Abrus precatorius</name>
    <name type="common">Indian licorice</name>
    <name type="synonym">Glycine abrus</name>
    <dbReference type="NCBI Taxonomy" id="3816"/>
    <lineage>
        <taxon>Eukaryota</taxon>
        <taxon>Viridiplantae</taxon>
        <taxon>Streptophyta</taxon>
        <taxon>Embryophyta</taxon>
        <taxon>Tracheophyta</taxon>
        <taxon>Spermatophyta</taxon>
        <taxon>Magnoliopsida</taxon>
        <taxon>eudicotyledons</taxon>
        <taxon>Gunneridae</taxon>
        <taxon>Pentapetalae</taxon>
        <taxon>rosids</taxon>
        <taxon>fabids</taxon>
        <taxon>Fabales</taxon>
        <taxon>Fabaceae</taxon>
        <taxon>Papilionoideae</taxon>
        <taxon>50 kb inversion clade</taxon>
        <taxon>NPAAA clade</taxon>
        <taxon>indigoferoid/millettioid clade</taxon>
        <taxon>Abreae</taxon>
        <taxon>Abrus</taxon>
    </lineage>
</organism>
<protein>
    <submittedName>
        <fullName evidence="3">Uncharacterized protein LOC113850641</fullName>
    </submittedName>
</protein>
<dbReference type="Proteomes" id="UP000694853">
    <property type="component" value="Unplaced"/>
</dbReference>
<feature type="region of interest" description="Disordered" evidence="1">
    <location>
        <begin position="1"/>
        <end position="65"/>
    </location>
</feature>
<evidence type="ECO:0000256" key="1">
    <source>
        <dbReference type="SAM" id="MobiDB-lite"/>
    </source>
</evidence>
<proteinExistence type="predicted"/>
<dbReference type="GeneID" id="113850641"/>
<evidence type="ECO:0000313" key="3">
    <source>
        <dbReference type="RefSeq" id="XP_027337018.1"/>
    </source>
</evidence>
<evidence type="ECO:0000313" key="2">
    <source>
        <dbReference type="Proteomes" id="UP000694853"/>
    </source>
</evidence>
<sequence length="191" mass="21989">MEQQIERKDKRFAEIRDEMRTRSSKLESQLEQITSLLSQRALGALPSQPEPNPREQAKHALASPCTPMLTEKERSCFEQHAHADNEGTAVLVPSKVVLTEDTAMLDDEQGHACHSDTKKEIREDASVIPRMKVPFPQWLMSNQRDSQFNKFLGILRKLHTNIPFVEAISQMPKYAKFLKEMLSNKKKLEEF</sequence>
<dbReference type="AlphaFoldDB" id="A0A8B8K1Y2"/>